<dbReference type="GeneID" id="92875663"/>
<evidence type="ECO:0000313" key="1">
    <source>
        <dbReference type="EMBL" id="ADJ49748.1"/>
    </source>
</evidence>
<dbReference type="RefSeq" id="WP_013229779.1">
    <property type="nucleotide sequence ID" value="NC_014318.1"/>
</dbReference>
<dbReference type="eggNOG" id="ENOG503367D">
    <property type="taxonomic scope" value="Bacteria"/>
</dbReference>
<evidence type="ECO:0000313" key="2">
    <source>
        <dbReference type="Proteomes" id="UP000000328"/>
    </source>
</evidence>
<proteinExistence type="predicted"/>
<organism evidence="1 2">
    <name type="scientific">Amycolatopsis mediterranei (strain U-32)</name>
    <dbReference type="NCBI Taxonomy" id="749927"/>
    <lineage>
        <taxon>Bacteria</taxon>
        <taxon>Bacillati</taxon>
        <taxon>Actinomycetota</taxon>
        <taxon>Actinomycetes</taxon>
        <taxon>Pseudonocardiales</taxon>
        <taxon>Pseudonocardiaceae</taxon>
        <taxon>Amycolatopsis</taxon>
    </lineage>
</organism>
<dbReference type="Proteomes" id="UP000000328">
    <property type="component" value="Chromosome"/>
</dbReference>
<dbReference type="Gene3D" id="1.20.120.330">
    <property type="entry name" value="Nucleotidyltransferases domain 2"/>
    <property type="match status" value="1"/>
</dbReference>
<evidence type="ECO:0008006" key="3">
    <source>
        <dbReference type="Google" id="ProtNLM"/>
    </source>
</evidence>
<dbReference type="PATRIC" id="fig|749927.5.peg.8361"/>
<dbReference type="AlphaFoldDB" id="A0A0H3DI13"/>
<dbReference type="OrthoDB" id="3728235at2"/>
<dbReference type="EMBL" id="CP002000">
    <property type="protein sequence ID" value="ADJ49748.1"/>
    <property type="molecule type" value="Genomic_DNA"/>
</dbReference>
<gene>
    <name evidence="1" type="ordered locus">AMED_8045</name>
</gene>
<dbReference type="HOGENOM" id="CLU_142684_0_0_11"/>
<protein>
    <recommendedName>
        <fullName evidence="3">HEPN domain-containing protein</fullName>
    </recommendedName>
</protein>
<sequence>MTRWNQGRATIDALIARGALEHVPASREAAEAELARARTHVASARQLFDSDPEGAYTLAYDGARRALAAVLQNQGLRATSRGGHITVYEAVLAQLDPPLGPLLRPFNRMRIRRNEVAYRSSEAPSVTAEDVTADVAKVEDLIGVAEKTIPNMGRY</sequence>
<dbReference type="KEGG" id="amd:AMED_8045"/>
<name>A0A0H3DI13_AMYMU</name>
<accession>A0A0H3DI13</accession>
<reference evidence="1 2" key="1">
    <citation type="journal article" date="2010" name="Cell Res.">
        <title>Complete genome sequence of the rifamycin SV-producing Amycolatopsis mediterranei U32 revealed its genetic characteristics in phylogeny and metabolism.</title>
        <authorList>
            <person name="Zhao W."/>
            <person name="Zhong Y."/>
            <person name="Yuan H."/>
            <person name="Wang J."/>
            <person name="Zheng H."/>
            <person name="Wang Y."/>
            <person name="Cen X."/>
            <person name="Xu F."/>
            <person name="Bai J."/>
            <person name="Han X."/>
            <person name="Lu G."/>
            <person name="Zhu Y."/>
            <person name="Shao Z."/>
            <person name="Yan H."/>
            <person name="Li C."/>
            <person name="Peng N."/>
            <person name="Zhang Z."/>
            <person name="Zhang Y."/>
            <person name="Lin W."/>
            <person name="Fan Y."/>
            <person name="Qin Z."/>
            <person name="Hu Y."/>
            <person name="Zhu B."/>
            <person name="Wang S."/>
            <person name="Ding X."/>
            <person name="Zhao G.P."/>
        </authorList>
    </citation>
    <scope>NUCLEOTIDE SEQUENCE [LARGE SCALE GENOMIC DNA]</scope>
    <source>
        <strain evidence="2">U-32</strain>
    </source>
</reference>